<dbReference type="Proteomes" id="UP000054498">
    <property type="component" value="Unassembled WGS sequence"/>
</dbReference>
<organism evidence="1 2">
    <name type="scientific">Monoraphidium neglectum</name>
    <dbReference type="NCBI Taxonomy" id="145388"/>
    <lineage>
        <taxon>Eukaryota</taxon>
        <taxon>Viridiplantae</taxon>
        <taxon>Chlorophyta</taxon>
        <taxon>core chlorophytes</taxon>
        <taxon>Chlorophyceae</taxon>
        <taxon>CS clade</taxon>
        <taxon>Sphaeropleales</taxon>
        <taxon>Selenastraceae</taxon>
        <taxon>Monoraphidium</taxon>
    </lineage>
</organism>
<sequence length="311" mass="32805">MCAIELLGAMVFDDSDAGRAVEGAALRNAALSPALVKAMMWPPAMAVLADLLRRPATGPLAAAALADDSPGSRPCGTTSTASDLLLRMLSSGGRMGPVLPAAASIYYGLRVEPLRSALIAKADLIHALHAGIVPRFIASSFSIAALAELLRPEPAGQQAAALVRLLTTPDPGVPCEIDPLRFHGLSHIIVQLYDFVGKGNTCDRAGEWPQTHFAARVHHVRRAAVELLPAIVRAAGPEQRRIIVREAKFLPSCCHSCVNRLLREEDARRGRAAASALVEAARLLRDAAAEGGDRAGAAEFDEFILRGSSAP</sequence>
<dbReference type="GeneID" id="25733544"/>
<protein>
    <submittedName>
        <fullName evidence="1">Uncharacterized protein</fullName>
    </submittedName>
</protein>
<dbReference type="AlphaFoldDB" id="A0A0D2M9T0"/>
<accession>A0A0D2M9T0</accession>
<name>A0A0D2M9T0_9CHLO</name>
<gene>
    <name evidence="1" type="ORF">MNEG_15843</name>
</gene>
<reference evidence="1 2" key="1">
    <citation type="journal article" date="2013" name="BMC Genomics">
        <title>Reconstruction of the lipid metabolism for the microalga Monoraphidium neglectum from its genome sequence reveals characteristics suitable for biofuel production.</title>
        <authorList>
            <person name="Bogen C."/>
            <person name="Al-Dilaimi A."/>
            <person name="Albersmeier A."/>
            <person name="Wichmann J."/>
            <person name="Grundmann M."/>
            <person name="Rupp O."/>
            <person name="Lauersen K.J."/>
            <person name="Blifernez-Klassen O."/>
            <person name="Kalinowski J."/>
            <person name="Goesmann A."/>
            <person name="Mussgnug J.H."/>
            <person name="Kruse O."/>
        </authorList>
    </citation>
    <scope>NUCLEOTIDE SEQUENCE [LARGE SCALE GENOMIC DNA]</scope>
    <source>
        <strain evidence="1 2">SAG 48.87</strain>
    </source>
</reference>
<evidence type="ECO:0000313" key="1">
    <source>
        <dbReference type="EMBL" id="KIY92120.1"/>
    </source>
</evidence>
<keyword evidence="2" id="KW-1185">Reference proteome</keyword>
<proteinExistence type="predicted"/>
<evidence type="ECO:0000313" key="2">
    <source>
        <dbReference type="Proteomes" id="UP000054498"/>
    </source>
</evidence>
<dbReference type="RefSeq" id="XP_013891140.1">
    <property type="nucleotide sequence ID" value="XM_014035686.1"/>
</dbReference>
<dbReference type="EMBL" id="KK105937">
    <property type="protein sequence ID" value="KIY92120.1"/>
    <property type="molecule type" value="Genomic_DNA"/>
</dbReference>
<dbReference type="KEGG" id="mng:MNEG_15843"/>